<proteinExistence type="predicted"/>
<dbReference type="PANTHER" id="PTHR35690:SF1">
    <property type="entry name" value="OS01G0363500 PROTEIN"/>
    <property type="match status" value="1"/>
</dbReference>
<dbReference type="EMBL" id="AP018203">
    <property type="protein sequence ID" value="BAY55368.1"/>
    <property type="molecule type" value="Genomic_DNA"/>
</dbReference>
<keyword evidence="2" id="KW-1185">Reference proteome</keyword>
<protein>
    <recommendedName>
        <fullName evidence="3">Plastid lipid-associated protein/fibrillin conserved domain-containing protein</fullName>
    </recommendedName>
</protein>
<evidence type="ECO:0000313" key="1">
    <source>
        <dbReference type="EMBL" id="BAY55368.1"/>
    </source>
</evidence>
<reference evidence="1 2" key="1">
    <citation type="submission" date="2017-06" db="EMBL/GenBank/DDBJ databases">
        <title>Genome sequencing of cyanobaciteial culture collection at National Institute for Environmental Studies (NIES).</title>
        <authorList>
            <person name="Hirose Y."/>
            <person name="Shimura Y."/>
            <person name="Fujisawa T."/>
            <person name="Nakamura Y."/>
            <person name="Kawachi M."/>
        </authorList>
    </citation>
    <scope>NUCLEOTIDE SEQUENCE [LARGE SCALE GENOMIC DNA]</scope>
    <source>
        <strain evidence="1 2">NIES-2135</strain>
    </source>
</reference>
<evidence type="ECO:0008006" key="3">
    <source>
        <dbReference type="Google" id="ProtNLM"/>
    </source>
</evidence>
<dbReference type="AlphaFoldDB" id="A0A1Z4JFB0"/>
<sequence length="187" mass="20816">MSIEILNQAAKAFRDGTPRPDANQVVDALLQAEKFAKQHPPQFSFDQLVGQWRLCFATGTRKLRQGGIQLKKGYYVPKLAKAQISFARDEAERIGNLAQLGALQLKFTGPARFQTKKNLLAFEFTQIQVTFGSIVLKKGAVRGGEAKEQEFEEISIAKLPFFAFFLITDDLIAARGRGGGLALWIRE</sequence>
<dbReference type="PANTHER" id="PTHR35690">
    <property type="entry name" value="OS01G0363500 PROTEIN"/>
    <property type="match status" value="1"/>
</dbReference>
<gene>
    <name evidence="1" type="ORF">NIES2135_21910</name>
</gene>
<dbReference type="Proteomes" id="UP000217895">
    <property type="component" value="Chromosome"/>
</dbReference>
<name>A0A1Z4JFB0_LEPBY</name>
<evidence type="ECO:0000313" key="2">
    <source>
        <dbReference type="Proteomes" id="UP000217895"/>
    </source>
</evidence>
<accession>A0A1Z4JFB0</accession>
<organism evidence="1 2">
    <name type="scientific">Leptolyngbya boryana NIES-2135</name>
    <dbReference type="NCBI Taxonomy" id="1973484"/>
    <lineage>
        <taxon>Bacteria</taxon>
        <taxon>Bacillati</taxon>
        <taxon>Cyanobacteriota</taxon>
        <taxon>Cyanophyceae</taxon>
        <taxon>Leptolyngbyales</taxon>
        <taxon>Leptolyngbyaceae</taxon>
        <taxon>Leptolyngbya group</taxon>
        <taxon>Leptolyngbya</taxon>
    </lineage>
</organism>